<evidence type="ECO:0000256" key="1">
    <source>
        <dbReference type="SAM" id="Phobius"/>
    </source>
</evidence>
<comment type="caution">
    <text evidence="2">The sequence shown here is derived from an EMBL/GenBank/DDBJ whole genome shotgun (WGS) entry which is preliminary data.</text>
</comment>
<sequence>KHFTGGPILVYQAIQSTRYLPKLSFDVVDPVIKSMTTRSNCTSTVTQSLTGTLLLINSQFTRRLLNALQNSSRKPQENKSVFKNSVFRFYETLEPMRDRKVRKILIYKNFVSHGGVSVYFFSILLISC</sequence>
<accession>A0AAD8A9X4</accession>
<evidence type="ECO:0000313" key="2">
    <source>
        <dbReference type="EMBL" id="KAJ9595179.1"/>
    </source>
</evidence>
<dbReference type="Proteomes" id="UP001233999">
    <property type="component" value="Unassembled WGS sequence"/>
</dbReference>
<dbReference type="EMBL" id="JASPKZ010002687">
    <property type="protein sequence ID" value="KAJ9595179.1"/>
    <property type="molecule type" value="Genomic_DNA"/>
</dbReference>
<feature type="transmembrane region" description="Helical" evidence="1">
    <location>
        <begin position="105"/>
        <end position="126"/>
    </location>
</feature>
<organism evidence="2 3">
    <name type="scientific">Diploptera punctata</name>
    <name type="common">Pacific beetle cockroach</name>
    <dbReference type="NCBI Taxonomy" id="6984"/>
    <lineage>
        <taxon>Eukaryota</taxon>
        <taxon>Metazoa</taxon>
        <taxon>Ecdysozoa</taxon>
        <taxon>Arthropoda</taxon>
        <taxon>Hexapoda</taxon>
        <taxon>Insecta</taxon>
        <taxon>Pterygota</taxon>
        <taxon>Neoptera</taxon>
        <taxon>Polyneoptera</taxon>
        <taxon>Dictyoptera</taxon>
        <taxon>Blattodea</taxon>
        <taxon>Blaberoidea</taxon>
        <taxon>Blaberidae</taxon>
        <taxon>Diplopterinae</taxon>
        <taxon>Diploptera</taxon>
    </lineage>
</organism>
<protein>
    <submittedName>
        <fullName evidence="2">Uncharacterized protein</fullName>
    </submittedName>
</protein>
<dbReference type="AlphaFoldDB" id="A0AAD8A9X4"/>
<keyword evidence="1" id="KW-0472">Membrane</keyword>
<name>A0AAD8A9X4_DIPPU</name>
<gene>
    <name evidence="2" type="ORF">L9F63_013537</name>
</gene>
<keyword evidence="3" id="KW-1185">Reference proteome</keyword>
<proteinExistence type="predicted"/>
<reference evidence="2" key="1">
    <citation type="journal article" date="2023" name="IScience">
        <title>Live-bearing cockroach genome reveals convergent evolutionary mechanisms linked to viviparity in insects and beyond.</title>
        <authorList>
            <person name="Fouks B."/>
            <person name="Harrison M.C."/>
            <person name="Mikhailova A.A."/>
            <person name="Marchal E."/>
            <person name="English S."/>
            <person name="Carruthers M."/>
            <person name="Jennings E.C."/>
            <person name="Chiamaka E.L."/>
            <person name="Frigard R.A."/>
            <person name="Pippel M."/>
            <person name="Attardo G.M."/>
            <person name="Benoit J.B."/>
            <person name="Bornberg-Bauer E."/>
            <person name="Tobe S.S."/>
        </authorList>
    </citation>
    <scope>NUCLEOTIDE SEQUENCE</scope>
    <source>
        <strain evidence="2">Stay&amp;Tobe</strain>
    </source>
</reference>
<keyword evidence="1" id="KW-0812">Transmembrane</keyword>
<reference evidence="2" key="2">
    <citation type="submission" date="2023-05" db="EMBL/GenBank/DDBJ databases">
        <authorList>
            <person name="Fouks B."/>
        </authorList>
    </citation>
    <scope>NUCLEOTIDE SEQUENCE</scope>
    <source>
        <strain evidence="2">Stay&amp;Tobe</strain>
        <tissue evidence="2">Testes</tissue>
    </source>
</reference>
<feature type="non-terminal residue" evidence="2">
    <location>
        <position position="128"/>
    </location>
</feature>
<feature type="non-terminal residue" evidence="2">
    <location>
        <position position="1"/>
    </location>
</feature>
<keyword evidence="1" id="KW-1133">Transmembrane helix</keyword>
<evidence type="ECO:0000313" key="3">
    <source>
        <dbReference type="Proteomes" id="UP001233999"/>
    </source>
</evidence>